<dbReference type="EMBL" id="MN586027">
    <property type="protein sequence ID" value="QGJ93534.1"/>
    <property type="molecule type" value="Genomic_DNA"/>
</dbReference>
<reference evidence="1 2" key="1">
    <citation type="submission" date="2019-10" db="EMBL/GenBank/DDBJ databases">
        <authorList>
            <person name="Garlena R.A."/>
            <person name="Russell D.A."/>
            <person name="Pope W.H."/>
            <person name="Jacobs-Sera D."/>
            <person name="Hatfull G.F."/>
        </authorList>
    </citation>
    <scope>NUCLEOTIDE SEQUENCE [LARGE SCALE GENOMIC DNA]</scope>
</reference>
<proteinExistence type="predicted"/>
<evidence type="ECO:0000313" key="2">
    <source>
        <dbReference type="Proteomes" id="UP000427282"/>
    </source>
</evidence>
<keyword evidence="2" id="KW-1185">Reference proteome</keyword>
<dbReference type="Proteomes" id="UP000427282">
    <property type="component" value="Segment"/>
</dbReference>
<dbReference type="RefSeq" id="YP_009885166.1">
    <property type="nucleotide sequence ID" value="NC_049478.1"/>
</dbReference>
<evidence type="ECO:0000313" key="1">
    <source>
        <dbReference type="EMBL" id="QGJ93534.1"/>
    </source>
</evidence>
<protein>
    <submittedName>
        <fullName evidence="1">Uncharacterized protein</fullName>
    </submittedName>
</protein>
<dbReference type="GeneID" id="55814538"/>
<dbReference type="KEGG" id="vg:55814538"/>
<accession>A0A649VMX7</accession>
<name>A0A649VMX7_9CAUD</name>
<sequence>MTQYLLMAETDHDPSIPVLVTDDLDKAKAAAEPHTNKTNYPPDEYVIYRCEPDTEPVPILSAWVRTTYTHGVGSKPELQAWSVVK</sequence>
<gene>
    <name evidence="1" type="primary">86</name>
    <name evidence="1" type="ORF">SEA_MUFASA8_86</name>
</gene>
<organism evidence="1 2">
    <name type="scientific">Arthrobacter phage Mufasa8</name>
    <dbReference type="NCBI Taxonomy" id="2656526"/>
    <lineage>
        <taxon>Viruses</taxon>
        <taxon>Duplodnaviria</taxon>
        <taxon>Heunggongvirae</taxon>
        <taxon>Uroviricota</taxon>
        <taxon>Caudoviricetes</taxon>
        <taxon>Mufasoctovirus</taxon>
        <taxon>Mufasoctovirus mufasa8</taxon>
    </lineage>
</organism>